<dbReference type="RefSeq" id="WP_344421047.1">
    <property type="nucleotide sequence ID" value="NZ_BAAAQK010000018.1"/>
</dbReference>
<proteinExistence type="predicted"/>
<name>A0ABN2NBN4_9PSEU</name>
<evidence type="ECO:0000313" key="3">
    <source>
        <dbReference type="Proteomes" id="UP001500449"/>
    </source>
</evidence>
<accession>A0ABN2NBN4</accession>
<feature type="region of interest" description="Disordered" evidence="1">
    <location>
        <begin position="1"/>
        <end position="67"/>
    </location>
</feature>
<sequence>MTSSRTGDAPGDEGSDSALTGAGGGTARDRGHQGEPRPEHLPHDSGATDEAARELDEENESEPTRSE</sequence>
<keyword evidence="3" id="KW-1185">Reference proteome</keyword>
<evidence type="ECO:0000313" key="2">
    <source>
        <dbReference type="EMBL" id="GAA1861765.1"/>
    </source>
</evidence>
<reference evidence="2 3" key="1">
    <citation type="journal article" date="2019" name="Int. J. Syst. Evol. Microbiol.">
        <title>The Global Catalogue of Microorganisms (GCM) 10K type strain sequencing project: providing services to taxonomists for standard genome sequencing and annotation.</title>
        <authorList>
            <consortium name="The Broad Institute Genomics Platform"/>
            <consortium name="The Broad Institute Genome Sequencing Center for Infectious Disease"/>
            <person name="Wu L."/>
            <person name="Ma J."/>
        </authorList>
    </citation>
    <scope>NUCLEOTIDE SEQUENCE [LARGE SCALE GENOMIC DNA]</scope>
    <source>
        <strain evidence="2 3">JCM 16009</strain>
    </source>
</reference>
<protein>
    <submittedName>
        <fullName evidence="2">Uncharacterized protein</fullName>
    </submittedName>
</protein>
<dbReference type="Proteomes" id="UP001500449">
    <property type="component" value="Unassembled WGS sequence"/>
</dbReference>
<dbReference type="EMBL" id="BAAAQK010000018">
    <property type="protein sequence ID" value="GAA1861765.1"/>
    <property type="molecule type" value="Genomic_DNA"/>
</dbReference>
<evidence type="ECO:0000256" key="1">
    <source>
        <dbReference type="SAM" id="MobiDB-lite"/>
    </source>
</evidence>
<feature type="compositionally biased region" description="Basic and acidic residues" evidence="1">
    <location>
        <begin position="27"/>
        <end position="43"/>
    </location>
</feature>
<organism evidence="2 3">
    <name type="scientific">Pseudonocardia ailaonensis</name>
    <dbReference type="NCBI Taxonomy" id="367279"/>
    <lineage>
        <taxon>Bacteria</taxon>
        <taxon>Bacillati</taxon>
        <taxon>Actinomycetota</taxon>
        <taxon>Actinomycetes</taxon>
        <taxon>Pseudonocardiales</taxon>
        <taxon>Pseudonocardiaceae</taxon>
        <taxon>Pseudonocardia</taxon>
    </lineage>
</organism>
<gene>
    <name evidence="2" type="ORF">GCM10009836_47470</name>
</gene>
<comment type="caution">
    <text evidence="2">The sequence shown here is derived from an EMBL/GenBank/DDBJ whole genome shotgun (WGS) entry which is preliminary data.</text>
</comment>